<dbReference type="SUPFAM" id="SSF48452">
    <property type="entry name" value="TPR-like"/>
    <property type="match status" value="1"/>
</dbReference>
<name>A0ABY6Q826_9GAMM</name>
<evidence type="ECO:0000256" key="1">
    <source>
        <dbReference type="ARBA" id="ARBA00022723"/>
    </source>
</evidence>
<keyword evidence="1" id="KW-0479">Metal-binding</keyword>
<sequence length="393" mass="43450">MAEPSTLLLALLFLAVAAGWVLGRGASGRDDEVDQTPPSQYYLGLNFLLDGEQESALKAFSEALAVNAETFETHITFGSLLRKRGEVDNAIKIHQSLLSRTKLPDAQKNQAHLELAKDFIAAGLLDRAEQLLKDLIDLSEEHEADAKVLLLDVFEASRDWAQARRLGESQLKTALAATVSPTSKAKADKIKARLANYCCEAAEDLEAKKSWALAREEAAEGLRWDDTSIWPHLIMARIDVEEGALKQAFDRLLSAATVAPSRIPEFIDVFRTVCDALDYRSRLIPLVSGFLGDRDDPQLRALLAEEYLAEGRDAEALEIIVEGLDHKPTSALLEKALDLMSEQVSRPEVIKAARKLSAKQSTYLCGVCGFHGPSFYWQCPGCKNWDTLYRPAR</sequence>
<gene>
    <name evidence="4" type="ORF">E0F26_06380</name>
</gene>
<keyword evidence="2" id="KW-0802">TPR repeat</keyword>
<dbReference type="SMART" id="SM00028">
    <property type="entry name" value="TPR"/>
    <property type="match status" value="4"/>
</dbReference>
<dbReference type="InterPro" id="IPR011990">
    <property type="entry name" value="TPR-like_helical_dom_sf"/>
</dbReference>
<evidence type="ECO:0000256" key="2">
    <source>
        <dbReference type="PROSITE-ProRule" id="PRU00339"/>
    </source>
</evidence>
<evidence type="ECO:0000259" key="3">
    <source>
        <dbReference type="Pfam" id="PF18073"/>
    </source>
</evidence>
<organism evidence="4 5">
    <name type="scientific">Candidatus Paraluminiphilus aquimaris</name>
    <dbReference type="NCBI Taxonomy" id="2518994"/>
    <lineage>
        <taxon>Bacteria</taxon>
        <taxon>Pseudomonadati</taxon>
        <taxon>Pseudomonadota</taxon>
        <taxon>Gammaproteobacteria</taxon>
        <taxon>Cellvibrionales</taxon>
        <taxon>Halieaceae</taxon>
        <taxon>Candidatus Paraluminiphilus</taxon>
    </lineage>
</organism>
<evidence type="ECO:0000313" key="4">
    <source>
        <dbReference type="EMBL" id="UZP74388.1"/>
    </source>
</evidence>
<evidence type="ECO:0000313" key="5">
    <source>
        <dbReference type="Proteomes" id="UP001317963"/>
    </source>
</evidence>
<reference evidence="4 5" key="1">
    <citation type="submission" date="2019-02" db="EMBL/GenBank/DDBJ databases">
        <title>Halieaceae_genomes.</title>
        <authorList>
            <person name="Li S.-H."/>
        </authorList>
    </citation>
    <scope>NUCLEOTIDE SEQUENCE [LARGE SCALE GENOMIC DNA]</scope>
    <source>
        <strain evidence="4 5">JH123</strain>
    </source>
</reference>
<feature type="domain" description="LapB rubredoxin metal binding" evidence="3">
    <location>
        <begin position="363"/>
        <end position="388"/>
    </location>
</feature>
<dbReference type="Proteomes" id="UP001317963">
    <property type="component" value="Chromosome"/>
</dbReference>
<dbReference type="Pfam" id="PF18073">
    <property type="entry name" value="Zn_ribbon_LapB"/>
    <property type="match status" value="1"/>
</dbReference>
<dbReference type="InterPro" id="IPR019734">
    <property type="entry name" value="TPR_rpt"/>
</dbReference>
<protein>
    <recommendedName>
        <fullName evidence="3">LapB rubredoxin metal binding domain-containing protein</fullName>
    </recommendedName>
</protein>
<dbReference type="EMBL" id="CP036501">
    <property type="protein sequence ID" value="UZP74388.1"/>
    <property type="molecule type" value="Genomic_DNA"/>
</dbReference>
<accession>A0ABY6Q826</accession>
<proteinExistence type="predicted"/>
<dbReference type="RefSeq" id="WP_279240834.1">
    <property type="nucleotide sequence ID" value="NZ_CP036501.1"/>
</dbReference>
<dbReference type="PROSITE" id="PS50005">
    <property type="entry name" value="TPR"/>
    <property type="match status" value="1"/>
</dbReference>
<feature type="repeat" description="TPR" evidence="2">
    <location>
        <begin position="37"/>
        <end position="70"/>
    </location>
</feature>
<dbReference type="InterPro" id="IPR041166">
    <property type="entry name" value="Rubredoxin_2"/>
</dbReference>
<dbReference type="Gene3D" id="1.25.40.10">
    <property type="entry name" value="Tetratricopeptide repeat domain"/>
    <property type="match status" value="2"/>
</dbReference>
<keyword evidence="5" id="KW-1185">Reference proteome</keyword>